<reference evidence="3" key="1">
    <citation type="journal article" date="2015" name="Nat. Genet.">
        <title>The genome and transcriptome of the zoonotic hookworm Ancylostoma ceylanicum identify infection-specific gene families.</title>
        <authorList>
            <person name="Schwarz E.M."/>
            <person name="Hu Y."/>
            <person name="Antoshechkin I."/>
            <person name="Miller M.M."/>
            <person name="Sternberg P.W."/>
            <person name="Aroian R.V."/>
        </authorList>
    </citation>
    <scope>NUCLEOTIDE SEQUENCE</scope>
    <source>
        <strain evidence="3">HY135</strain>
    </source>
</reference>
<feature type="region of interest" description="Disordered" evidence="1">
    <location>
        <begin position="307"/>
        <end position="329"/>
    </location>
</feature>
<evidence type="ECO:0000256" key="1">
    <source>
        <dbReference type="SAM" id="MobiDB-lite"/>
    </source>
</evidence>
<name>A0A016X1Y2_9BILA</name>
<gene>
    <name evidence="2" type="primary">Acey_s0410.g944</name>
    <name evidence="2" type="ORF">Y032_0410g944</name>
</gene>
<feature type="compositionally biased region" description="Basic and acidic residues" evidence="1">
    <location>
        <begin position="316"/>
        <end position="329"/>
    </location>
</feature>
<dbReference type="AlphaFoldDB" id="A0A016X1Y2"/>
<evidence type="ECO:0000313" key="2">
    <source>
        <dbReference type="EMBL" id="EYC46039.1"/>
    </source>
</evidence>
<dbReference type="Proteomes" id="UP000024635">
    <property type="component" value="Unassembled WGS sequence"/>
</dbReference>
<dbReference type="OrthoDB" id="10488950at2759"/>
<accession>A0A016X1Y2</accession>
<comment type="caution">
    <text evidence="2">The sequence shown here is derived from an EMBL/GenBank/DDBJ whole genome shotgun (WGS) entry which is preliminary data.</text>
</comment>
<evidence type="ECO:0000313" key="3">
    <source>
        <dbReference type="Proteomes" id="UP000024635"/>
    </source>
</evidence>
<keyword evidence="3" id="KW-1185">Reference proteome</keyword>
<protein>
    <submittedName>
        <fullName evidence="2">Uncharacterized protein</fullName>
    </submittedName>
</protein>
<organism evidence="2 3">
    <name type="scientific">Ancylostoma ceylanicum</name>
    <dbReference type="NCBI Taxonomy" id="53326"/>
    <lineage>
        <taxon>Eukaryota</taxon>
        <taxon>Metazoa</taxon>
        <taxon>Ecdysozoa</taxon>
        <taxon>Nematoda</taxon>
        <taxon>Chromadorea</taxon>
        <taxon>Rhabditida</taxon>
        <taxon>Rhabditina</taxon>
        <taxon>Rhabditomorpha</taxon>
        <taxon>Strongyloidea</taxon>
        <taxon>Ancylostomatidae</taxon>
        <taxon>Ancylostomatinae</taxon>
        <taxon>Ancylostoma</taxon>
    </lineage>
</organism>
<proteinExistence type="predicted"/>
<dbReference type="EMBL" id="JARK01000010">
    <property type="protein sequence ID" value="EYC46039.1"/>
    <property type="molecule type" value="Genomic_DNA"/>
</dbReference>
<sequence length="463" mass="52237">MVRRTVRRTCLLCKKCVDARLVILTHTQHRNTVFMLSSLVLFNEIDLTEAKRCYETNKRKRLCDQHFIDATMFFILKLTSVRIRVTSYMDSPLCQREESISYVKEEEIPHCLFDSLKAIARKLNESLDLNLSKFRDFLNGCLYRHISSLRSTLSAAHSQQEDTVFVTNTDYDAVGVKSDPLLCGTSNTSVPHAVGQDHSTEENCVDHALQDAVDVKPVALLCETSSANEFTDVGQDHSTKEKCVDYALKDAVDVKPGVLLCETSSATEFIDVGQYHSTEEKCVDHALQDAVDVKPVALLCGTSSATEFTDEGQDGSIKDEDADSGVKELDESDPDLLERIIPVRGDCLLSLLRFCPKCGTRISRKRRIVLSEEQFWATDCEDRTFVEDVSVFRDRPLTGPYYYVFIAESLTRFPPVPLPPLLLGKLLVCVFHLTPASTEFFFRKGRSLQLVTIRSVSQNDVYR</sequence>